<dbReference type="PROSITE" id="PS51118">
    <property type="entry name" value="HTH_HXLR"/>
    <property type="match status" value="1"/>
</dbReference>
<dbReference type="KEGG" id="manq:L1994_02035"/>
<dbReference type="InterPro" id="IPR002577">
    <property type="entry name" value="HTH_HxlR"/>
</dbReference>
<dbReference type="RefSeq" id="WP_278100032.1">
    <property type="nucleotide sequence ID" value="NZ_CP091092.1"/>
</dbReference>
<organism evidence="6 7">
    <name type="scientific">Methanomicrobium antiquum</name>
    <dbReference type="NCBI Taxonomy" id="487686"/>
    <lineage>
        <taxon>Archaea</taxon>
        <taxon>Methanobacteriati</taxon>
        <taxon>Methanobacteriota</taxon>
        <taxon>Stenosarchaea group</taxon>
        <taxon>Methanomicrobia</taxon>
        <taxon>Methanomicrobiales</taxon>
        <taxon>Methanomicrobiaceae</taxon>
        <taxon>Methanomicrobium</taxon>
    </lineage>
</organism>
<dbReference type="GO" id="GO:0003677">
    <property type="term" value="F:DNA binding"/>
    <property type="evidence" value="ECO:0007669"/>
    <property type="project" value="UniProtKB-KW"/>
</dbReference>
<dbReference type="InterPro" id="IPR011991">
    <property type="entry name" value="ArsR-like_HTH"/>
</dbReference>
<dbReference type="Pfam" id="PF01638">
    <property type="entry name" value="HxlR"/>
    <property type="match status" value="1"/>
</dbReference>
<dbReference type="PANTHER" id="PTHR33204:SF18">
    <property type="entry name" value="TRANSCRIPTIONAL REGULATORY PROTEIN"/>
    <property type="match status" value="1"/>
</dbReference>
<dbReference type="SUPFAM" id="SSF46785">
    <property type="entry name" value="Winged helix' DNA-binding domain"/>
    <property type="match status" value="1"/>
</dbReference>
<keyword evidence="3" id="KW-0804">Transcription</keyword>
<dbReference type="Gene3D" id="1.10.10.10">
    <property type="entry name" value="Winged helix-like DNA-binding domain superfamily/Winged helix DNA-binding domain"/>
    <property type="match status" value="1"/>
</dbReference>
<reference evidence="6" key="1">
    <citation type="submission" date="2022-01" db="EMBL/GenBank/DDBJ databases">
        <title>Complete genome of Methanomicrobium antiquum DSM 21220.</title>
        <authorList>
            <person name="Chen S.-C."/>
            <person name="You Y.-T."/>
            <person name="Zhou Y.-Z."/>
            <person name="Lai M.-C."/>
        </authorList>
    </citation>
    <scope>NUCLEOTIDE SEQUENCE</scope>
    <source>
        <strain evidence="6">DSM 21220</strain>
    </source>
</reference>
<accession>A0AAF0FVJ4</accession>
<feature type="region of interest" description="Disordered" evidence="4">
    <location>
        <begin position="114"/>
        <end position="134"/>
    </location>
</feature>
<dbReference type="Proteomes" id="UP001218895">
    <property type="component" value="Chromosome"/>
</dbReference>
<name>A0AAF0FVJ4_9EURY</name>
<feature type="compositionally biased region" description="Polar residues" evidence="4">
    <location>
        <begin position="121"/>
        <end position="134"/>
    </location>
</feature>
<keyword evidence="7" id="KW-1185">Reference proteome</keyword>
<feature type="domain" description="HTH hxlR-type" evidence="5">
    <location>
        <begin position="14"/>
        <end position="113"/>
    </location>
</feature>
<dbReference type="GeneID" id="79949136"/>
<evidence type="ECO:0000259" key="5">
    <source>
        <dbReference type="PROSITE" id="PS51118"/>
    </source>
</evidence>
<dbReference type="AlphaFoldDB" id="A0AAF0FVJ4"/>
<dbReference type="InterPro" id="IPR036388">
    <property type="entry name" value="WH-like_DNA-bd_sf"/>
</dbReference>
<evidence type="ECO:0000256" key="2">
    <source>
        <dbReference type="ARBA" id="ARBA00023125"/>
    </source>
</evidence>
<evidence type="ECO:0000313" key="7">
    <source>
        <dbReference type="Proteomes" id="UP001218895"/>
    </source>
</evidence>
<protein>
    <submittedName>
        <fullName evidence="6">Helix-turn-helix transcriptional regulator</fullName>
    </submittedName>
</protein>
<sequence>MKKSLSVNDKFCFCPLSGVLDIIAKKWALLIVAILGNEGEKGFNELKRELGSISPKPLSDTLKSLERIGLVSKKVLETSPPAVKYSLTPDGRELRKHLIPMLIWVSERGGQDMPGCPIRARNNSPETGETSKGN</sequence>
<keyword evidence="2" id="KW-0238">DNA-binding</keyword>
<dbReference type="CDD" id="cd00090">
    <property type="entry name" value="HTH_ARSR"/>
    <property type="match status" value="1"/>
</dbReference>
<keyword evidence="1" id="KW-0805">Transcription regulation</keyword>
<proteinExistence type="predicted"/>
<evidence type="ECO:0000256" key="1">
    <source>
        <dbReference type="ARBA" id="ARBA00023015"/>
    </source>
</evidence>
<evidence type="ECO:0000256" key="4">
    <source>
        <dbReference type="SAM" id="MobiDB-lite"/>
    </source>
</evidence>
<gene>
    <name evidence="6" type="ORF">L1994_02035</name>
</gene>
<evidence type="ECO:0000313" key="6">
    <source>
        <dbReference type="EMBL" id="WFN37193.1"/>
    </source>
</evidence>
<evidence type="ECO:0000256" key="3">
    <source>
        <dbReference type="ARBA" id="ARBA00023163"/>
    </source>
</evidence>
<dbReference type="InterPro" id="IPR036390">
    <property type="entry name" value="WH_DNA-bd_sf"/>
</dbReference>
<dbReference type="PANTHER" id="PTHR33204">
    <property type="entry name" value="TRANSCRIPTIONAL REGULATOR, MARR FAMILY"/>
    <property type="match status" value="1"/>
</dbReference>
<dbReference type="EMBL" id="CP091092">
    <property type="protein sequence ID" value="WFN37193.1"/>
    <property type="molecule type" value="Genomic_DNA"/>
</dbReference>